<evidence type="ECO:0000313" key="5">
    <source>
        <dbReference type="Proteomes" id="UP000182836"/>
    </source>
</evidence>
<dbReference type="EMBL" id="LGUG01000004">
    <property type="protein sequence ID" value="KON97373.1"/>
    <property type="molecule type" value="Genomic_DNA"/>
</dbReference>
<name>A0A0D1WH11_ANEMI</name>
<gene>
    <name evidence="2" type="ORF">AF333_19755</name>
    <name evidence="3" type="ORF">SAMN04487909_11077</name>
</gene>
<dbReference type="STRING" id="47500.AF333_19755"/>
<organism evidence="2 4">
    <name type="scientific">Aneurinibacillus migulanus</name>
    <name type="common">Bacillus migulanus</name>
    <dbReference type="NCBI Taxonomy" id="47500"/>
    <lineage>
        <taxon>Bacteria</taxon>
        <taxon>Bacillati</taxon>
        <taxon>Bacillota</taxon>
        <taxon>Bacilli</taxon>
        <taxon>Bacillales</taxon>
        <taxon>Paenibacillaceae</taxon>
        <taxon>Aneurinibacillus group</taxon>
        <taxon>Aneurinibacillus</taxon>
    </lineage>
</organism>
<reference evidence="3 5" key="2">
    <citation type="submission" date="2016-10" db="EMBL/GenBank/DDBJ databases">
        <authorList>
            <person name="de Groot N.N."/>
        </authorList>
    </citation>
    <scope>NUCLEOTIDE SEQUENCE [LARGE SCALE GENOMIC DNA]</scope>
    <source>
        <strain evidence="3 5">DSM 2895</strain>
    </source>
</reference>
<dbReference type="AlphaFoldDB" id="A0A0D1WH11"/>
<evidence type="ECO:0000256" key="1">
    <source>
        <dbReference type="ARBA" id="ARBA00023125"/>
    </source>
</evidence>
<keyword evidence="4" id="KW-1185">Reference proteome</keyword>
<dbReference type="PATRIC" id="fig|47500.8.peg.4950"/>
<evidence type="ECO:0000313" key="4">
    <source>
        <dbReference type="Proteomes" id="UP000037269"/>
    </source>
</evidence>
<dbReference type="Proteomes" id="UP000037269">
    <property type="component" value="Unassembled WGS sequence"/>
</dbReference>
<proteinExistence type="predicted"/>
<evidence type="ECO:0000313" key="2">
    <source>
        <dbReference type="EMBL" id="KON97373.1"/>
    </source>
</evidence>
<sequence>MQRSDYLQKISTHIVKNHDIIAIEDLQVSNMLKNHRRAKAISKVPWYQFRTMLEYKAKWYGRTEKS</sequence>
<dbReference type="Proteomes" id="UP000182836">
    <property type="component" value="Unassembled WGS sequence"/>
</dbReference>
<dbReference type="GO" id="GO:0003677">
    <property type="term" value="F:DNA binding"/>
    <property type="evidence" value="ECO:0007669"/>
    <property type="project" value="UniProtKB-KW"/>
</dbReference>
<dbReference type="NCBIfam" id="TIGR01766">
    <property type="entry name" value="IS200/IS605 family accessory protein TnpB-like domain"/>
    <property type="match status" value="1"/>
</dbReference>
<accession>A0A0D1WH11</accession>
<evidence type="ECO:0000313" key="3">
    <source>
        <dbReference type="EMBL" id="SDJ00075.1"/>
    </source>
</evidence>
<keyword evidence="1" id="KW-0238">DNA-binding</keyword>
<protein>
    <submittedName>
        <fullName evidence="3">Transposase, IS605 OrfB family, central region</fullName>
    </submittedName>
</protein>
<dbReference type="EMBL" id="FNED01000010">
    <property type="protein sequence ID" value="SDJ00075.1"/>
    <property type="molecule type" value="Genomic_DNA"/>
</dbReference>
<dbReference type="InterPro" id="IPR010095">
    <property type="entry name" value="Cas12f1-like_TNB"/>
</dbReference>
<reference evidence="2 4" key="1">
    <citation type="submission" date="2015-07" db="EMBL/GenBank/DDBJ databases">
        <title>Fjat-14205 dsm 2895.</title>
        <authorList>
            <person name="Liu B."/>
            <person name="Wang J."/>
            <person name="Zhu Y."/>
            <person name="Liu G."/>
            <person name="Chen Q."/>
            <person name="Chen Z."/>
            <person name="Lan J."/>
            <person name="Che J."/>
            <person name="Ge C."/>
            <person name="Shi H."/>
            <person name="Pan Z."/>
            <person name="Liu X."/>
        </authorList>
    </citation>
    <scope>NUCLEOTIDE SEQUENCE [LARGE SCALE GENOMIC DNA]</scope>
    <source>
        <strain evidence="2 4">DSM 2895</strain>
    </source>
</reference>